<proteinExistence type="predicted"/>
<organism evidence="1 2">
    <name type="scientific">Antarcticirhabdus aurantiaca</name>
    <dbReference type="NCBI Taxonomy" id="2606717"/>
    <lineage>
        <taxon>Bacteria</taxon>
        <taxon>Pseudomonadati</taxon>
        <taxon>Pseudomonadota</taxon>
        <taxon>Alphaproteobacteria</taxon>
        <taxon>Hyphomicrobiales</taxon>
        <taxon>Aurantimonadaceae</taxon>
        <taxon>Antarcticirhabdus</taxon>
    </lineage>
</organism>
<gene>
    <name evidence="1" type="primary">otsB</name>
    <name evidence="1" type="ORF">OXU80_19275</name>
</gene>
<sequence>MSEPAPFDPARHALFLDFDGTLAPLVADPGAVPVTPALVSRLGAIARETNGALAIVSGRRIADLDRFLAPLDFAAAGVHGLERRARPGGRVESIASPEDLDDVRMRLRDGVAAEPRLALEDKGTALVLHYRTAPDLAEAAARLMAEAVTDREGLSVLHGDMIVEVHPAGMDKGVAVAAFMAEAPFAGRVPVYLGDDRTDEFALGVVEERGGLAVKVGRHPSVARHRLADVSAVHRWLGVAEASR</sequence>
<keyword evidence="1" id="KW-0378">Hydrolase</keyword>
<evidence type="ECO:0000313" key="1">
    <source>
        <dbReference type="EMBL" id="WAJ26990.1"/>
    </source>
</evidence>
<protein>
    <submittedName>
        <fullName evidence="1">Trehalose-phosphatase</fullName>
        <ecNumber evidence="1">3.1.3.12</ecNumber>
    </submittedName>
</protein>
<evidence type="ECO:0000313" key="2">
    <source>
        <dbReference type="Proteomes" id="UP001163223"/>
    </source>
</evidence>
<reference evidence="1" key="1">
    <citation type="submission" date="2022-11" db="EMBL/GenBank/DDBJ databases">
        <title>beta-Carotene-producing bacterium, Jeongeuplla avenae sp. nov., alleviates the salt stress of Arabidopsis seedlings.</title>
        <authorList>
            <person name="Jiang L."/>
            <person name="Lee J."/>
        </authorList>
    </citation>
    <scope>NUCLEOTIDE SEQUENCE</scope>
    <source>
        <strain evidence="1">DY_R2A_6</strain>
    </source>
</reference>
<dbReference type="EC" id="3.1.3.12" evidence="1"/>
<name>A0ACD4NJJ6_9HYPH</name>
<keyword evidence="2" id="KW-1185">Reference proteome</keyword>
<dbReference type="Proteomes" id="UP001163223">
    <property type="component" value="Chromosome"/>
</dbReference>
<dbReference type="EMBL" id="CP113520">
    <property type="protein sequence ID" value="WAJ26990.1"/>
    <property type="molecule type" value="Genomic_DNA"/>
</dbReference>
<accession>A0ACD4NJJ6</accession>